<dbReference type="OrthoDB" id="4402908at2759"/>
<evidence type="ECO:0000256" key="3">
    <source>
        <dbReference type="ARBA" id="ARBA00035112"/>
    </source>
</evidence>
<organism evidence="4 5">
    <name type="scientific">Talaromyces stipitatus (strain ATCC 10500 / CBS 375.48 / QM 6759 / NRRL 1006)</name>
    <name type="common">Penicillium stipitatum</name>
    <dbReference type="NCBI Taxonomy" id="441959"/>
    <lineage>
        <taxon>Eukaryota</taxon>
        <taxon>Fungi</taxon>
        <taxon>Dikarya</taxon>
        <taxon>Ascomycota</taxon>
        <taxon>Pezizomycotina</taxon>
        <taxon>Eurotiomycetes</taxon>
        <taxon>Eurotiomycetidae</taxon>
        <taxon>Eurotiales</taxon>
        <taxon>Trichocomaceae</taxon>
        <taxon>Talaromyces</taxon>
        <taxon>Talaromyces sect. Talaromyces</taxon>
    </lineage>
</organism>
<comment type="similarity">
    <text evidence="3">Belongs to the ustYa family.</text>
</comment>
<dbReference type="InParanoid" id="B8MI65"/>
<dbReference type="VEuPathDB" id="FungiDB:TSTA_022810"/>
<dbReference type="EMBL" id="EQ962656">
    <property type="protein sequence ID" value="EED17227.1"/>
    <property type="molecule type" value="Genomic_DNA"/>
</dbReference>
<dbReference type="Proteomes" id="UP000001745">
    <property type="component" value="Unassembled WGS sequence"/>
</dbReference>
<gene>
    <name evidence="4" type="ORF">TSTA_022810</name>
</gene>
<dbReference type="GO" id="GO:0016491">
    <property type="term" value="F:oxidoreductase activity"/>
    <property type="evidence" value="ECO:0007669"/>
    <property type="project" value="UniProtKB-KW"/>
</dbReference>
<dbReference type="PANTHER" id="PTHR33365:SF11">
    <property type="entry name" value="TAT PATHWAY SIGNAL SEQUENCE"/>
    <property type="match status" value="1"/>
</dbReference>
<dbReference type="InterPro" id="IPR021765">
    <property type="entry name" value="UstYa-like"/>
</dbReference>
<dbReference type="RefSeq" id="XP_002484461.1">
    <property type="nucleotide sequence ID" value="XM_002484416.1"/>
</dbReference>
<evidence type="ECO:0000256" key="1">
    <source>
        <dbReference type="ARBA" id="ARBA00004685"/>
    </source>
</evidence>
<name>B8MI65_TALSN</name>
<dbReference type="PhylomeDB" id="B8MI65"/>
<proteinExistence type="inferred from homology"/>
<evidence type="ECO:0000313" key="4">
    <source>
        <dbReference type="EMBL" id="EED17227.1"/>
    </source>
</evidence>
<dbReference type="AlphaFoldDB" id="B8MI65"/>
<evidence type="ECO:0000313" key="5">
    <source>
        <dbReference type="Proteomes" id="UP000001745"/>
    </source>
</evidence>
<reference evidence="5" key="1">
    <citation type="journal article" date="2015" name="Genome Announc.">
        <title>Genome sequence of the AIDS-associated pathogen Penicillium marneffei (ATCC18224) and its near taxonomic relative Talaromyces stipitatus (ATCC10500).</title>
        <authorList>
            <person name="Nierman W.C."/>
            <person name="Fedorova-Abrams N.D."/>
            <person name="Andrianopoulos A."/>
        </authorList>
    </citation>
    <scope>NUCLEOTIDE SEQUENCE [LARGE SCALE GENOMIC DNA]</scope>
    <source>
        <strain evidence="5">ATCC 10500 / CBS 375.48 / QM 6759 / NRRL 1006</strain>
    </source>
</reference>
<dbReference type="GeneID" id="8107118"/>
<sequence>MVEKPEQFDLPPGSPFQGGHHRYGVSWGHQYHCVRMMRDEFFAQLHNRSTLVGMEVDLNKEEYTTEEIRLIHLAHCYDYLRQVILCHMDMTIEYPTGNSVAKGTISGYEVPHQCVKR</sequence>
<dbReference type="GO" id="GO:0043386">
    <property type="term" value="P:mycotoxin biosynthetic process"/>
    <property type="evidence" value="ECO:0007669"/>
    <property type="project" value="InterPro"/>
</dbReference>
<dbReference type="PANTHER" id="PTHR33365">
    <property type="entry name" value="YALI0B05434P"/>
    <property type="match status" value="1"/>
</dbReference>
<protein>
    <submittedName>
        <fullName evidence="4">Uncharacterized protein</fullName>
    </submittedName>
</protein>
<dbReference type="STRING" id="441959.B8MI65"/>
<evidence type="ECO:0000256" key="2">
    <source>
        <dbReference type="ARBA" id="ARBA00023002"/>
    </source>
</evidence>
<dbReference type="HOGENOM" id="CLU_2086397_0_0_1"/>
<dbReference type="Pfam" id="PF11807">
    <property type="entry name" value="UstYa"/>
    <property type="match status" value="1"/>
</dbReference>
<keyword evidence="2" id="KW-0560">Oxidoreductase</keyword>
<keyword evidence="5" id="KW-1185">Reference proteome</keyword>
<accession>B8MI65</accession>
<comment type="pathway">
    <text evidence="1">Mycotoxin biosynthesis.</text>
</comment>